<sequence length="186" mass="19559">MRRTCLFLALTLGLANAAWAAKPAPSAPKTQTVKTLDGKFMFTLPAGYTVNPLPPADPKSDAAGAKGMMYMNEKERRVVVTTELPIPKGGHAADNDDEFLTGATAGFIKQQATALPDFKKTAEKRMTLRKLGVEQIDSTATMGGGATMTTTFVAGSGQSMSVVQVISRASDPTGHAAMVKRIVAGQ</sequence>
<name>A0A089YTJ1_9PSED</name>
<organism evidence="2 3">
    <name type="scientific">Pseudomonas rhizosphaerae</name>
    <dbReference type="NCBI Taxonomy" id="216142"/>
    <lineage>
        <taxon>Bacteria</taxon>
        <taxon>Pseudomonadati</taxon>
        <taxon>Pseudomonadota</taxon>
        <taxon>Gammaproteobacteria</taxon>
        <taxon>Pseudomonadales</taxon>
        <taxon>Pseudomonadaceae</taxon>
        <taxon>Pseudomonas</taxon>
    </lineage>
</organism>
<reference evidence="2 3" key="1">
    <citation type="journal article" date="2015" name="J. Biotechnol.">
        <title>Complete genome sequence of Pseudomonas rhizosphaerae IH5T (=DSM 16299T), a phosphate-solubilizing rhizobacterium for bacterial biofertilizer.</title>
        <authorList>
            <person name="Kwak Y."/>
            <person name="Jung B.K."/>
            <person name="Shin J.H."/>
        </authorList>
    </citation>
    <scope>NUCLEOTIDE SEQUENCE [LARGE SCALE GENOMIC DNA]</scope>
    <source>
        <strain evidence="2">DSM 16299</strain>
    </source>
</reference>
<dbReference type="KEGG" id="prh:LT40_21180"/>
<dbReference type="STRING" id="216142.LT40_21180"/>
<evidence type="ECO:0000256" key="1">
    <source>
        <dbReference type="SAM" id="SignalP"/>
    </source>
</evidence>
<evidence type="ECO:0000313" key="2">
    <source>
        <dbReference type="EMBL" id="AIS19763.1"/>
    </source>
</evidence>
<feature type="signal peptide" evidence="1">
    <location>
        <begin position="1"/>
        <end position="20"/>
    </location>
</feature>
<feature type="chain" id="PRO_5001852242" evidence="1">
    <location>
        <begin position="21"/>
        <end position="186"/>
    </location>
</feature>
<gene>
    <name evidence="2" type="ORF">LT40_21180</name>
</gene>
<evidence type="ECO:0000313" key="3">
    <source>
        <dbReference type="Proteomes" id="UP000029499"/>
    </source>
</evidence>
<dbReference type="eggNOG" id="ENOG5033HZH">
    <property type="taxonomic scope" value="Bacteria"/>
</dbReference>
<dbReference type="AlphaFoldDB" id="A0A089YTJ1"/>
<proteinExistence type="predicted"/>
<dbReference type="EMBL" id="CP009533">
    <property type="protein sequence ID" value="AIS19763.1"/>
    <property type="molecule type" value="Genomic_DNA"/>
</dbReference>
<dbReference type="HOGENOM" id="CLU_115394_0_0_6"/>
<keyword evidence="3" id="KW-1185">Reference proteome</keyword>
<keyword evidence="1" id="KW-0732">Signal</keyword>
<protein>
    <submittedName>
        <fullName evidence="2">Uncharacterized protein</fullName>
    </submittedName>
</protein>
<accession>A0A089YTJ1</accession>
<dbReference type="RefSeq" id="WP_043193171.1">
    <property type="nucleotide sequence ID" value="NZ_CP009533.1"/>
</dbReference>
<dbReference type="Proteomes" id="UP000029499">
    <property type="component" value="Chromosome"/>
</dbReference>
<dbReference type="OrthoDB" id="7026399at2"/>